<organism evidence="1 2">
    <name type="scientific">Legionella massiliensis</name>
    <dbReference type="NCBI Taxonomy" id="1034943"/>
    <lineage>
        <taxon>Bacteria</taxon>
        <taxon>Pseudomonadati</taxon>
        <taxon>Pseudomonadota</taxon>
        <taxon>Gammaproteobacteria</taxon>
        <taxon>Legionellales</taxon>
        <taxon>Legionellaceae</taxon>
        <taxon>Legionella</taxon>
    </lineage>
</organism>
<dbReference type="RefSeq" id="WP_043874924.1">
    <property type="nucleotide sequence ID" value="NZ_CCVW01000003.1"/>
</dbReference>
<accession>A0A078L2V9</accession>
<dbReference type="EMBL" id="CCSB01000003">
    <property type="protein sequence ID" value="CDZ78429.1"/>
    <property type="molecule type" value="Genomic_DNA"/>
</dbReference>
<dbReference type="Proteomes" id="UP000044071">
    <property type="component" value="Unassembled WGS sequence"/>
</dbReference>
<dbReference type="AlphaFoldDB" id="A0A078L2V9"/>
<reference evidence="1 2" key="1">
    <citation type="submission" date="2014-06" db="EMBL/GenBank/DDBJ databases">
        <authorList>
            <person name="Urmite Genomes Urmite Genomes"/>
        </authorList>
    </citation>
    <scope>NUCLEOTIDE SEQUENCE [LARGE SCALE GENOMIC DNA]</scope>
</reference>
<name>A0A078L2V9_9GAMM</name>
<gene>
    <name evidence="1" type="ORF">BN59_02739</name>
</gene>
<dbReference type="InterPro" id="IPR040808">
    <property type="entry name" value="DUF5630"/>
</dbReference>
<dbReference type="Pfam" id="PF18632">
    <property type="entry name" value="DUF5630"/>
    <property type="match status" value="1"/>
</dbReference>
<dbReference type="eggNOG" id="ENOG5031DRC">
    <property type="taxonomic scope" value="Bacteria"/>
</dbReference>
<keyword evidence="2" id="KW-1185">Reference proteome</keyword>
<proteinExistence type="predicted"/>
<dbReference type="OrthoDB" id="5649854at2"/>
<evidence type="ECO:0000313" key="1">
    <source>
        <dbReference type="EMBL" id="CDZ78429.1"/>
    </source>
</evidence>
<sequence>MYQFNRIFTLDNLLKLNSADYLFITRVNSGFYSEKDYLKKFKVDCDLNFIVKIAKASKKFEEICRQEQYNDCWNEQYQILGNLISINSEKPISFNTHDSDCFDLLRGELFFYYSQLELIKSKKDFSLDERLFLQEAIQYKSVHAIQRYHAYLNQQIESNVFSSAETAAYFGDMIKNCKSILELYGSYAYLMLAETYYNYAQWLRAQGKEDLVPVMVKAALTCCMAADDFSEASVFSIHNASFGKGLEESNSLKLMPDSFIKFLTDWIQHEPNDNSLPESRKL</sequence>
<evidence type="ECO:0000313" key="2">
    <source>
        <dbReference type="Proteomes" id="UP000044071"/>
    </source>
</evidence>
<protein>
    <submittedName>
        <fullName evidence="1">Uncharacterized protein</fullName>
    </submittedName>
</protein>